<reference evidence="1 2" key="1">
    <citation type="submission" date="2019-04" db="EMBL/GenBank/DDBJ databases">
        <title>Draft genome sequences for three unisolated Alnus-infective Frankia Sp+ strains, AgTrS, AiOr and AvVan, the first sequenced Frankia strains able to sporulate in-planta.</title>
        <authorList>
            <person name="Bethencourt L."/>
            <person name="Vautrin F."/>
            <person name="Taib N."/>
            <person name="Dubost A."/>
            <person name="Castro-Garcia L."/>
            <person name="Imbaud O."/>
            <person name="Abrouk D."/>
            <person name="Fournier P."/>
            <person name="Briolay J."/>
            <person name="Nguyen A."/>
            <person name="Normand P."/>
            <person name="Fernandez M.P."/>
            <person name="Brochier-Armanet C."/>
            <person name="Herrera-Belaroussi A."/>
        </authorList>
    </citation>
    <scope>NUCLEOTIDE SEQUENCE [LARGE SCALE GENOMIC DNA]</scope>
    <source>
        <strain evidence="1 2">AvVan</strain>
    </source>
</reference>
<protein>
    <submittedName>
        <fullName evidence="1">Thioesterase</fullName>
    </submittedName>
</protein>
<dbReference type="PANTHER" id="PTHR31793:SF2">
    <property type="entry name" value="BLR1345 PROTEIN"/>
    <property type="match status" value="1"/>
</dbReference>
<dbReference type="EMBL" id="SSXH01000518">
    <property type="protein sequence ID" value="THJ64834.1"/>
    <property type="molecule type" value="Genomic_DNA"/>
</dbReference>
<dbReference type="OrthoDB" id="9803287at2"/>
<accession>A0A4S5E0I9</accession>
<keyword evidence="2" id="KW-1185">Reference proteome</keyword>
<dbReference type="InterPro" id="IPR050563">
    <property type="entry name" value="4-hydroxybenzoyl-CoA_TE"/>
</dbReference>
<dbReference type="CDD" id="cd00586">
    <property type="entry name" value="4HBT"/>
    <property type="match status" value="1"/>
</dbReference>
<dbReference type="InterPro" id="IPR029069">
    <property type="entry name" value="HotDog_dom_sf"/>
</dbReference>
<dbReference type="Pfam" id="PF13279">
    <property type="entry name" value="4HBT_2"/>
    <property type="match status" value="1"/>
</dbReference>
<dbReference type="SUPFAM" id="SSF54637">
    <property type="entry name" value="Thioesterase/thiol ester dehydrase-isomerase"/>
    <property type="match status" value="1"/>
</dbReference>
<dbReference type="AlphaFoldDB" id="A0A4S5E0I9"/>
<dbReference type="RefSeq" id="WP_136448999.1">
    <property type="nucleotide sequence ID" value="NZ_CADCWT010000251.1"/>
</dbReference>
<dbReference type="GO" id="GO:0047617">
    <property type="term" value="F:fatty acyl-CoA hydrolase activity"/>
    <property type="evidence" value="ECO:0007669"/>
    <property type="project" value="TreeGrafter"/>
</dbReference>
<dbReference type="Gene3D" id="3.10.129.10">
    <property type="entry name" value="Hotdog Thioesterase"/>
    <property type="match status" value="1"/>
</dbReference>
<evidence type="ECO:0000313" key="1">
    <source>
        <dbReference type="EMBL" id="THJ64834.1"/>
    </source>
</evidence>
<dbReference type="PANTHER" id="PTHR31793">
    <property type="entry name" value="4-HYDROXYBENZOYL-COA THIOESTERASE FAMILY MEMBER"/>
    <property type="match status" value="1"/>
</dbReference>
<sequence>MTSPTAQSPTWEQVRQVPATVEAKVEPEFIDFNGHMNIRYYLDSCAQSAEFLCRTVGIDETYRRDRRMGVFTAEHHLRYLSELQEGDSYSVHARVLDRSDKVVHLMAFLVDQSHERLSYTAEIVIVHVGMDDRRPRPFPADVAAGWERPISESNALGWGVPVSGTMGVRR</sequence>
<dbReference type="Proteomes" id="UP000305282">
    <property type="component" value="Unassembled WGS sequence"/>
</dbReference>
<organism evidence="1 2">
    <name type="scientific">Candidatus Frankia alpina</name>
    <dbReference type="NCBI Taxonomy" id="2699483"/>
    <lineage>
        <taxon>Bacteria</taxon>
        <taxon>Bacillati</taxon>
        <taxon>Actinomycetota</taxon>
        <taxon>Actinomycetes</taxon>
        <taxon>Frankiales</taxon>
        <taxon>Frankiaceae</taxon>
        <taxon>Frankia</taxon>
    </lineage>
</organism>
<evidence type="ECO:0000313" key="2">
    <source>
        <dbReference type="Proteomes" id="UP000305282"/>
    </source>
</evidence>
<name>A0A4S5E0I9_9ACTN</name>
<gene>
    <name evidence="1" type="ORF">E7Y31_17330</name>
</gene>
<proteinExistence type="predicted"/>
<comment type="caution">
    <text evidence="1">The sequence shown here is derived from an EMBL/GenBank/DDBJ whole genome shotgun (WGS) entry which is preliminary data.</text>
</comment>